<feature type="transmembrane region" description="Helical" evidence="20">
    <location>
        <begin position="178"/>
        <end position="200"/>
    </location>
</feature>
<feature type="binding site" description="axial binding residue" evidence="19">
    <location>
        <position position="182"/>
    </location>
    <ligand>
        <name>heme b</name>
        <dbReference type="ChEBI" id="CHEBI:60344"/>
        <label>b562</label>
    </ligand>
    <ligandPart>
        <name>Fe</name>
        <dbReference type="ChEBI" id="CHEBI:18248"/>
    </ligandPart>
</feature>
<feature type="transmembrane region" description="Helical" evidence="20">
    <location>
        <begin position="346"/>
        <end position="365"/>
    </location>
</feature>
<accession>A0A0U2DW03</accession>
<proteinExistence type="inferred from homology"/>
<organism evidence="23">
    <name type="scientific">Orestias sp. LIR09</name>
    <dbReference type="NCBI Taxonomy" id="1679242"/>
    <lineage>
        <taxon>Eukaryota</taxon>
        <taxon>Metazoa</taxon>
        <taxon>Chordata</taxon>
        <taxon>Craniata</taxon>
        <taxon>Vertebrata</taxon>
        <taxon>Euteleostomi</taxon>
        <taxon>Actinopterygii</taxon>
        <taxon>Neopterygii</taxon>
        <taxon>Teleostei</taxon>
        <taxon>Neoteleostei</taxon>
        <taxon>Acanthomorphata</taxon>
        <taxon>Ovalentaria</taxon>
        <taxon>Atherinomorphae</taxon>
        <taxon>Cyprinodontiformes</taxon>
        <taxon>Cyprinodontidae</taxon>
        <taxon>Orestias</taxon>
    </lineage>
</organism>
<keyword evidence="14" id="KW-0830">Ubiquinone</keyword>
<keyword evidence="9 19" id="KW-0479">Metal-binding</keyword>
<keyword evidence="8 20" id="KW-0812">Transmembrane</keyword>
<dbReference type="PANTHER" id="PTHR19271">
    <property type="entry name" value="CYTOCHROME B"/>
    <property type="match status" value="1"/>
</dbReference>
<feature type="transmembrane region" description="Helical" evidence="20">
    <location>
        <begin position="113"/>
        <end position="133"/>
    </location>
</feature>
<evidence type="ECO:0000256" key="15">
    <source>
        <dbReference type="ARBA" id="ARBA00023128"/>
    </source>
</evidence>
<comment type="subunit">
    <text evidence="3">The cytochrome bc1 complex contains 3 respiratory subunits (MT-CYB, CYC1 and UQCRFS1), 2 core proteins (UQCRC1 and UQCRC2) and probably 6 low-molecular weight proteins.</text>
</comment>
<evidence type="ECO:0000256" key="2">
    <source>
        <dbReference type="ARBA" id="ARBA00004448"/>
    </source>
</evidence>
<evidence type="ECO:0000256" key="17">
    <source>
        <dbReference type="ARBA" id="ARBA00061233"/>
    </source>
</evidence>
<dbReference type="GO" id="GO:0045275">
    <property type="term" value="C:respiratory chain complex III"/>
    <property type="evidence" value="ECO:0007669"/>
    <property type="project" value="InterPro"/>
</dbReference>
<feature type="domain" description="Cytochrome b/b6 C-terminal region profile" evidence="22">
    <location>
        <begin position="210"/>
        <end position="379"/>
    </location>
</feature>
<evidence type="ECO:0000256" key="18">
    <source>
        <dbReference type="PIRSR" id="PIRSR038885-1"/>
    </source>
</evidence>
<comment type="function">
    <text evidence="1 20">Component of the ubiquinol-cytochrome c reductase complex (complex III or cytochrome b-c1 complex) that is part of the mitochondrial respiratory chain. The b-c1 complex mediates electron transfer from ubiquinol to cytochrome c. Contributes to the generation of a proton gradient across the mitochondrial membrane that is then used for ATP synthesis.</text>
</comment>
<comment type="cofactor">
    <cofactor evidence="20">
        <name>heme b</name>
        <dbReference type="ChEBI" id="CHEBI:60344"/>
    </cofactor>
    <text evidence="20">Binds 2 heme groups non-covalently.</text>
</comment>
<feature type="binding site" evidence="18">
    <location>
        <position position="201"/>
    </location>
    <ligand>
        <name>a ubiquinone</name>
        <dbReference type="ChEBI" id="CHEBI:16389"/>
    </ligand>
</feature>
<keyword evidence="15 20" id="KW-0496">Mitochondrion</keyword>
<dbReference type="EMBL" id="KR363189">
    <property type="protein sequence ID" value="AKP55233.1"/>
    <property type="molecule type" value="Genomic_DNA"/>
</dbReference>
<evidence type="ECO:0000256" key="19">
    <source>
        <dbReference type="PIRSR" id="PIRSR038885-2"/>
    </source>
</evidence>
<geneLocation type="mitochondrion" evidence="23"/>
<dbReference type="PANTHER" id="PTHR19271:SF16">
    <property type="entry name" value="CYTOCHROME B"/>
    <property type="match status" value="1"/>
</dbReference>
<keyword evidence="16 20" id="KW-0472">Membrane</keyword>
<reference evidence="23" key="1">
    <citation type="journal article" date="2015" name="Mitochondrial DNA">
        <title>The complete mitochondrial genome of the killifish Orestias sp. (Cyprinodontiformes, Cyprinodontidae) from the high Andean range.</title>
        <authorList>
            <person name="Quezada-Romegialli C."/>
            <person name="Guerrero C.J."/>
            <person name="Veliz D."/>
            <person name="Vila I."/>
        </authorList>
    </citation>
    <scope>NUCLEOTIDE SEQUENCE</scope>
</reference>
<dbReference type="InterPro" id="IPR048259">
    <property type="entry name" value="Cytochrome_b_N_euk/bac"/>
</dbReference>
<evidence type="ECO:0000259" key="22">
    <source>
        <dbReference type="PROSITE" id="PS51003"/>
    </source>
</evidence>
<evidence type="ECO:0000313" key="23">
    <source>
        <dbReference type="EMBL" id="AKP55233.1"/>
    </source>
</evidence>
<evidence type="ECO:0000256" key="12">
    <source>
        <dbReference type="ARBA" id="ARBA00022989"/>
    </source>
</evidence>
<dbReference type="FunFam" id="1.20.810.10:FF:000002">
    <property type="entry name" value="Cytochrome b"/>
    <property type="match status" value="1"/>
</dbReference>
<dbReference type="Pfam" id="PF00033">
    <property type="entry name" value="Cytochrome_B"/>
    <property type="match status" value="1"/>
</dbReference>
<evidence type="ECO:0000256" key="1">
    <source>
        <dbReference type="ARBA" id="ARBA00002566"/>
    </source>
</evidence>
<evidence type="ECO:0000256" key="5">
    <source>
        <dbReference type="ARBA" id="ARBA00022448"/>
    </source>
</evidence>
<dbReference type="CDD" id="cd00290">
    <property type="entry name" value="cytochrome_b_C"/>
    <property type="match status" value="1"/>
</dbReference>
<dbReference type="InterPro" id="IPR005798">
    <property type="entry name" value="Cyt_b/b6_C"/>
</dbReference>
<feature type="binding site" description="axial binding residue" evidence="19">
    <location>
        <position position="196"/>
    </location>
    <ligand>
        <name>heme b</name>
        <dbReference type="ChEBI" id="CHEBI:60344"/>
        <label>b566</label>
    </ligand>
    <ligandPart>
        <name>Fe</name>
        <dbReference type="ChEBI" id="CHEBI:18248"/>
    </ligandPart>
</feature>
<dbReference type="GO" id="GO:0046872">
    <property type="term" value="F:metal ion binding"/>
    <property type="evidence" value="ECO:0007669"/>
    <property type="project" value="UniProtKB-UniRule"/>
</dbReference>
<keyword evidence="6 19" id="KW-0349">Heme</keyword>
<keyword evidence="10" id="KW-0999">Mitochondrion inner membrane</keyword>
<feature type="domain" description="Cytochrome b/b6 N-terminal region profile" evidence="21">
    <location>
        <begin position="1"/>
        <end position="209"/>
    </location>
</feature>
<name>A0A0U2DW03_9TELE</name>
<keyword evidence="5 20" id="KW-0813">Transport</keyword>
<dbReference type="AlphaFoldDB" id="A0A0U2DW03"/>
<evidence type="ECO:0000256" key="7">
    <source>
        <dbReference type="ARBA" id="ARBA00022660"/>
    </source>
</evidence>
<feature type="transmembrane region" description="Helical" evidence="20">
    <location>
        <begin position="145"/>
        <end position="166"/>
    </location>
</feature>
<evidence type="ECO:0000256" key="11">
    <source>
        <dbReference type="ARBA" id="ARBA00022982"/>
    </source>
</evidence>
<dbReference type="GO" id="GO:0006122">
    <property type="term" value="P:mitochondrial electron transport, ubiquinol to cytochrome c"/>
    <property type="evidence" value="ECO:0007669"/>
    <property type="project" value="TreeGrafter"/>
</dbReference>
<dbReference type="InterPro" id="IPR005797">
    <property type="entry name" value="Cyt_b/b6_N"/>
</dbReference>
<feature type="transmembrane region" description="Helical" evidence="20">
    <location>
        <begin position="29"/>
        <end position="52"/>
    </location>
</feature>
<feature type="transmembrane region" description="Helical" evidence="20">
    <location>
        <begin position="320"/>
        <end position="340"/>
    </location>
</feature>
<comment type="cofactor">
    <cofactor evidence="19">
        <name>heme</name>
        <dbReference type="ChEBI" id="CHEBI:30413"/>
    </cofactor>
    <text evidence="19">Binds 2 heme groups non-covalently.</text>
</comment>
<evidence type="ECO:0000256" key="20">
    <source>
        <dbReference type="RuleBase" id="RU362117"/>
    </source>
</evidence>
<dbReference type="InterPro" id="IPR030689">
    <property type="entry name" value="Cytochrome_b"/>
</dbReference>
<dbReference type="InterPro" id="IPR048260">
    <property type="entry name" value="Cytochrome_b_C_euk/bac"/>
</dbReference>
<evidence type="ECO:0000256" key="16">
    <source>
        <dbReference type="ARBA" id="ARBA00023136"/>
    </source>
</evidence>
<keyword evidence="13 19" id="KW-0408">Iron</keyword>
<evidence type="ECO:0000256" key="10">
    <source>
        <dbReference type="ARBA" id="ARBA00022792"/>
    </source>
</evidence>
<dbReference type="InterPro" id="IPR027387">
    <property type="entry name" value="Cytb/b6-like_sf"/>
</dbReference>
<evidence type="ECO:0000256" key="8">
    <source>
        <dbReference type="ARBA" id="ARBA00022692"/>
    </source>
</evidence>
<dbReference type="GO" id="GO:0008121">
    <property type="term" value="F:quinol-cytochrome-c reductase activity"/>
    <property type="evidence" value="ECO:0007669"/>
    <property type="project" value="InterPro"/>
</dbReference>
<dbReference type="SUPFAM" id="SSF81648">
    <property type="entry name" value="a domain/subunit of cytochrome bc1 complex (Ubiquinol-cytochrome c reductase)"/>
    <property type="match status" value="1"/>
</dbReference>
<feature type="binding site" description="axial binding residue" evidence="19">
    <location>
        <position position="97"/>
    </location>
    <ligand>
        <name>heme b</name>
        <dbReference type="ChEBI" id="CHEBI:60344"/>
        <label>b566</label>
    </ligand>
    <ligandPart>
        <name>Fe</name>
        <dbReference type="ChEBI" id="CHEBI:18248"/>
    </ligandPart>
</feature>
<protein>
    <recommendedName>
        <fullName evidence="4 20">Cytochrome b</fullName>
    </recommendedName>
</protein>
<feature type="transmembrane region" description="Helical" evidence="20">
    <location>
        <begin position="229"/>
        <end position="250"/>
    </location>
</feature>
<dbReference type="GO" id="GO:0016491">
    <property type="term" value="F:oxidoreductase activity"/>
    <property type="evidence" value="ECO:0007669"/>
    <property type="project" value="UniProtKB-UniRule"/>
</dbReference>
<dbReference type="PROSITE" id="PS51003">
    <property type="entry name" value="CYTB_CTER"/>
    <property type="match status" value="1"/>
</dbReference>
<dbReference type="PROSITE" id="PS51002">
    <property type="entry name" value="CYTB_NTER"/>
    <property type="match status" value="1"/>
</dbReference>
<feature type="transmembrane region" description="Helical" evidence="20">
    <location>
        <begin position="87"/>
        <end position="107"/>
    </location>
</feature>
<evidence type="ECO:0000256" key="3">
    <source>
        <dbReference type="ARBA" id="ARBA00011660"/>
    </source>
</evidence>
<dbReference type="Gene3D" id="1.20.810.10">
    <property type="entry name" value="Cytochrome Bc1 Complex, Chain C"/>
    <property type="match status" value="1"/>
</dbReference>
<evidence type="ECO:0000256" key="9">
    <source>
        <dbReference type="ARBA" id="ARBA00022723"/>
    </source>
</evidence>
<keyword evidence="11 20" id="KW-0249">Electron transport</keyword>
<evidence type="ECO:0000256" key="13">
    <source>
        <dbReference type="ARBA" id="ARBA00023004"/>
    </source>
</evidence>
<keyword evidence="12 20" id="KW-1133">Transmembrane helix</keyword>
<evidence type="ECO:0000256" key="6">
    <source>
        <dbReference type="ARBA" id="ARBA00022617"/>
    </source>
</evidence>
<dbReference type="InterPro" id="IPR016174">
    <property type="entry name" value="Di-haem_cyt_TM"/>
</dbReference>
<dbReference type="CDD" id="cd00284">
    <property type="entry name" value="Cytochrome_b_N"/>
    <property type="match status" value="1"/>
</dbReference>
<dbReference type="InterPro" id="IPR036150">
    <property type="entry name" value="Cyt_b/b6_C_sf"/>
</dbReference>
<comment type="similarity">
    <text evidence="17 20">Belongs to the cytochrome b family.</text>
</comment>
<evidence type="ECO:0000256" key="4">
    <source>
        <dbReference type="ARBA" id="ARBA00013531"/>
    </source>
</evidence>
<evidence type="ECO:0000259" key="21">
    <source>
        <dbReference type="PROSITE" id="PS51002"/>
    </source>
</evidence>
<sequence>MANLRKTHPLLKVANDALVDLPAPVNISAWWNFGSLLGLCLIAQVLTGLFLAMHYTSDISTAFSSVAHICRDVNYGWLIRNMHANGASFFFICIYMHIGRGLYYGSYLYKETWNVGVILLLLVMMTAFVGYVLPWGQMSFWGATVITNLLSAVPYVGAALVEWIWGGFSVDNATLTRFFAFHFLLPFMVAAATMVHLIFLHQTGSNNPTGLNSDADKVSFHPYFSYKDLLGFALLLTTLISLALFSPNLLGDAENFIPANPLVTPPHIKPEWYFLFAYAILRSIPNKLGGVLALLASILVLMLVPILHTSKQRGLTFRPMTQFLFWLLVADVIILTWIGGMPVKHPFIVIGQIASFLYFFLFLILSPTAAWLENKILGW</sequence>
<dbReference type="Pfam" id="PF00032">
    <property type="entry name" value="Cytochrom_B_C"/>
    <property type="match status" value="1"/>
</dbReference>
<feature type="binding site" description="axial binding residue" evidence="19">
    <location>
        <position position="83"/>
    </location>
    <ligand>
        <name>heme b</name>
        <dbReference type="ChEBI" id="CHEBI:60344"/>
        <label>b562</label>
    </ligand>
    <ligandPart>
        <name>Fe</name>
        <dbReference type="ChEBI" id="CHEBI:18248"/>
    </ligandPart>
</feature>
<comment type="subcellular location">
    <subcellularLocation>
        <location evidence="2">Mitochondrion inner membrane</location>
        <topology evidence="2">Multi-pass membrane protein</topology>
    </subcellularLocation>
</comment>
<keyword evidence="7 20" id="KW-0679">Respiratory chain</keyword>
<dbReference type="GO" id="GO:0005743">
    <property type="term" value="C:mitochondrial inner membrane"/>
    <property type="evidence" value="ECO:0007669"/>
    <property type="project" value="UniProtKB-SubCell"/>
</dbReference>
<feature type="transmembrane region" description="Helical" evidence="20">
    <location>
        <begin position="288"/>
        <end position="308"/>
    </location>
</feature>
<gene>
    <name evidence="23" type="primary">CYTB</name>
</gene>
<dbReference type="PIRSF" id="PIRSF038885">
    <property type="entry name" value="COB"/>
    <property type="match status" value="1"/>
</dbReference>
<dbReference type="SUPFAM" id="SSF81342">
    <property type="entry name" value="Transmembrane di-heme cytochromes"/>
    <property type="match status" value="1"/>
</dbReference>
<evidence type="ECO:0000256" key="14">
    <source>
        <dbReference type="ARBA" id="ARBA00023075"/>
    </source>
</evidence>